<sequence length="149" mass="17719">MSDFLDKLENHRQLLQERGYDEVGLGSPDEPGHFMKRLEYLFSNCVAESRLHSKTEKDFFIDAYGFFNNDMDLVAFTFHYVFDPANKDIELKSFIARMDGIKRPFLLDRNMYDLPKATRVHQILCDERQLRTAREIINHEPEMKNRLKI</sequence>
<accession>A0A1V9G4C8</accession>
<reference evidence="1 2" key="1">
    <citation type="submission" date="2016-03" db="EMBL/GenBank/DDBJ databases">
        <title>Niastella vici sp. nov., isolated from farmland soil.</title>
        <authorList>
            <person name="Chen L."/>
            <person name="Wang D."/>
            <person name="Yang S."/>
            <person name="Wang G."/>
        </authorList>
    </citation>
    <scope>NUCLEOTIDE SEQUENCE [LARGE SCALE GENOMIC DNA]</scope>
    <source>
        <strain evidence="1 2">DJ57</strain>
    </source>
</reference>
<dbReference type="EMBL" id="LVYD01000024">
    <property type="protein sequence ID" value="OQP65483.1"/>
    <property type="molecule type" value="Genomic_DNA"/>
</dbReference>
<gene>
    <name evidence="1" type="ORF">A3860_17620</name>
</gene>
<protein>
    <submittedName>
        <fullName evidence="1">Uncharacterized protein</fullName>
    </submittedName>
</protein>
<proteinExistence type="predicted"/>
<evidence type="ECO:0000313" key="2">
    <source>
        <dbReference type="Proteomes" id="UP000192796"/>
    </source>
</evidence>
<dbReference type="STRING" id="1703345.A3860_17620"/>
<keyword evidence="2" id="KW-1185">Reference proteome</keyword>
<name>A0A1V9G4C8_9BACT</name>
<organism evidence="1 2">
    <name type="scientific">Niastella vici</name>
    <dbReference type="NCBI Taxonomy" id="1703345"/>
    <lineage>
        <taxon>Bacteria</taxon>
        <taxon>Pseudomonadati</taxon>
        <taxon>Bacteroidota</taxon>
        <taxon>Chitinophagia</taxon>
        <taxon>Chitinophagales</taxon>
        <taxon>Chitinophagaceae</taxon>
        <taxon>Niastella</taxon>
    </lineage>
</organism>
<comment type="caution">
    <text evidence="1">The sequence shown here is derived from an EMBL/GenBank/DDBJ whole genome shotgun (WGS) entry which is preliminary data.</text>
</comment>
<dbReference type="Proteomes" id="UP000192796">
    <property type="component" value="Unassembled WGS sequence"/>
</dbReference>
<dbReference type="OrthoDB" id="683697at2"/>
<evidence type="ECO:0000313" key="1">
    <source>
        <dbReference type="EMBL" id="OQP65483.1"/>
    </source>
</evidence>
<dbReference type="RefSeq" id="WP_081146354.1">
    <property type="nucleotide sequence ID" value="NZ_LVYD01000024.1"/>
</dbReference>
<dbReference type="AlphaFoldDB" id="A0A1V9G4C8"/>